<accession>A0ABS4EZ91</accession>
<evidence type="ECO:0000313" key="2">
    <source>
        <dbReference type="Proteomes" id="UP000783390"/>
    </source>
</evidence>
<dbReference type="SUPFAM" id="SSF56112">
    <property type="entry name" value="Protein kinase-like (PK-like)"/>
    <property type="match status" value="1"/>
</dbReference>
<dbReference type="InterPro" id="IPR011009">
    <property type="entry name" value="Kinase-like_dom_sf"/>
</dbReference>
<keyword evidence="2" id="KW-1185">Reference proteome</keyword>
<dbReference type="RefSeq" id="WP_209796028.1">
    <property type="nucleotide sequence ID" value="NZ_JAGGJZ010000002.1"/>
</dbReference>
<dbReference type="Proteomes" id="UP000783390">
    <property type="component" value="Unassembled WGS sequence"/>
</dbReference>
<sequence length="198" mass="23713">MKSNYAYSACFDRKTEKLFKKAKYLGQGNNGIVYELPNNKVIKIFLKEKVCKSEGNILKKTRKSKYFPRIYTHGDLYIVREKVCGIQLDKYIKKNGLSKEMSMKIYRLLKEFKKLGFVKLDTRCKDIYVTDKFELMMIDPKGFYTRKVDFPRHLMKKLNSLNVLNLFLSHIESENPKLAREWERKAKRYFEKNNIEYN</sequence>
<name>A0ABS4EZ91_9CLOT</name>
<organism evidence="1 2">
    <name type="scientific">Clostridium moniliforme</name>
    <dbReference type="NCBI Taxonomy" id="39489"/>
    <lineage>
        <taxon>Bacteria</taxon>
        <taxon>Bacillati</taxon>
        <taxon>Bacillota</taxon>
        <taxon>Clostridia</taxon>
        <taxon>Eubacteriales</taxon>
        <taxon>Clostridiaceae</taxon>
        <taxon>Clostridium</taxon>
    </lineage>
</organism>
<reference evidence="1 2" key="1">
    <citation type="submission" date="2021-03" db="EMBL/GenBank/DDBJ databases">
        <title>Genomic Encyclopedia of Type Strains, Phase IV (KMG-IV): sequencing the most valuable type-strain genomes for metagenomic binning, comparative biology and taxonomic classification.</title>
        <authorList>
            <person name="Goeker M."/>
        </authorList>
    </citation>
    <scope>NUCLEOTIDE SEQUENCE [LARGE SCALE GENOMIC DNA]</scope>
    <source>
        <strain evidence="1 2">DSM 3984</strain>
    </source>
</reference>
<evidence type="ECO:0000313" key="1">
    <source>
        <dbReference type="EMBL" id="MBP1889318.1"/>
    </source>
</evidence>
<dbReference type="EMBL" id="JAGGJZ010000002">
    <property type="protein sequence ID" value="MBP1889318.1"/>
    <property type="molecule type" value="Genomic_DNA"/>
</dbReference>
<proteinExistence type="predicted"/>
<comment type="caution">
    <text evidence="1">The sequence shown here is derived from an EMBL/GenBank/DDBJ whole genome shotgun (WGS) entry which is preliminary data.</text>
</comment>
<protein>
    <submittedName>
        <fullName evidence="1">RIO-like serine/threonine protein kinase</fullName>
    </submittedName>
</protein>
<gene>
    <name evidence="1" type="ORF">J2Z53_000899</name>
</gene>